<sequence>MNVTPEVKSRGMKFAEEQLLKHGWTQGKGLGRKENGITQALRVTLKQDTHGVGHDPAKEFTNHWWNELFNKTAANLVVETGQDGVQIRSLSKETTRYNHPKPNLLYQKFVKVLEAVGNRVHPFSLPWFPWGLNSCLVCLINSQNFPNIVGSCDQPCCCLLRLPRPSAGIEIFRFRGSCHLLREQQ</sequence>
<dbReference type="PANTHER" id="PTHR23149:SF9">
    <property type="entry name" value="G PATCH DOMAIN-CONTAINING PROTEIN 4"/>
    <property type="match status" value="1"/>
</dbReference>
<dbReference type="Pfam" id="PF01585">
    <property type="entry name" value="G-patch"/>
    <property type="match status" value="1"/>
</dbReference>
<dbReference type="InterPro" id="IPR000467">
    <property type="entry name" value="G_patch_dom"/>
</dbReference>
<accession>B4DVU2</accession>
<feature type="domain" description="G-patch" evidence="2">
    <location>
        <begin position="11"/>
        <end position="57"/>
    </location>
</feature>
<evidence type="ECO:0000313" key="3">
    <source>
        <dbReference type="EMBL" id="BAG62804.1"/>
    </source>
</evidence>
<evidence type="ECO:0000256" key="1">
    <source>
        <dbReference type="ARBA" id="ARBA00040365"/>
    </source>
</evidence>
<name>B4DVU2_HUMAN</name>
<dbReference type="EMBL" id="AK301232">
    <property type="protein sequence ID" value="BAG62804.1"/>
    <property type="molecule type" value="mRNA"/>
</dbReference>
<organism evidence="3">
    <name type="scientific">Homo sapiens</name>
    <name type="common">Human</name>
    <dbReference type="NCBI Taxonomy" id="9606"/>
    <lineage>
        <taxon>Eukaryota</taxon>
        <taxon>Metazoa</taxon>
        <taxon>Chordata</taxon>
        <taxon>Craniata</taxon>
        <taxon>Vertebrata</taxon>
        <taxon>Euteleostomi</taxon>
        <taxon>Mammalia</taxon>
        <taxon>Eutheria</taxon>
        <taxon>Euarchontoglires</taxon>
        <taxon>Primates</taxon>
        <taxon>Haplorrhini</taxon>
        <taxon>Catarrhini</taxon>
        <taxon>Hominidae</taxon>
        <taxon>Homo</taxon>
    </lineage>
</organism>
<dbReference type="InterPro" id="IPR050656">
    <property type="entry name" value="PINX1"/>
</dbReference>
<protein>
    <recommendedName>
        <fullName evidence="1">G patch domain-containing protein 4</fullName>
    </recommendedName>
</protein>
<dbReference type="PANTHER" id="PTHR23149">
    <property type="entry name" value="G PATCH DOMAIN CONTAINING PROTEIN"/>
    <property type="match status" value="1"/>
</dbReference>
<dbReference type="PeptideAtlas" id="B4DVU2"/>
<dbReference type="PROSITE" id="PS50174">
    <property type="entry name" value="G_PATCH"/>
    <property type="match status" value="1"/>
</dbReference>
<dbReference type="GO" id="GO:0003676">
    <property type="term" value="F:nucleic acid binding"/>
    <property type="evidence" value="ECO:0007669"/>
    <property type="project" value="InterPro"/>
</dbReference>
<proteinExistence type="evidence at transcript level"/>
<evidence type="ECO:0000259" key="2">
    <source>
        <dbReference type="PROSITE" id="PS50174"/>
    </source>
</evidence>
<dbReference type="SMART" id="SM00443">
    <property type="entry name" value="G_patch"/>
    <property type="match status" value="1"/>
</dbReference>
<dbReference type="AlphaFoldDB" id="B4DVU2"/>
<reference evidence="3" key="1">
    <citation type="submission" date="2007-10" db="EMBL/GenBank/DDBJ databases">
        <title>NEDO human cDNA sequencing project focused on splicing variants.</title>
        <authorList>
            <person name="Wakamatsu A."/>
            <person name="Yamamoto J."/>
            <person name="Kimura K."/>
            <person name="Ishii S."/>
            <person name="Watanabe K."/>
            <person name="Sugiyama A."/>
            <person name="Murakawa K."/>
            <person name="Kaida T."/>
            <person name="Tsuchiya K."/>
            <person name="Fukuzumi Y."/>
            <person name="Kumagai A."/>
            <person name="Oishi Y."/>
            <person name="Yamamoto S."/>
            <person name="Ono Y."/>
            <person name="Komori Y."/>
            <person name="Yamazaki M."/>
            <person name="Kisu Y."/>
            <person name="Nishikawa T."/>
            <person name="Sugano S."/>
            <person name="Nomura N."/>
            <person name="Isogai T."/>
        </authorList>
    </citation>
    <scope>NUCLEOTIDE SEQUENCE</scope>
    <source>
        <tissue evidence="3">Spleen</tissue>
    </source>
</reference>